<dbReference type="RefSeq" id="WP_284310102.1">
    <property type="nucleotide sequence ID" value="NZ_BSPC01000005.1"/>
</dbReference>
<evidence type="ECO:0000313" key="1">
    <source>
        <dbReference type="EMBL" id="GLS17277.1"/>
    </source>
</evidence>
<proteinExistence type="predicted"/>
<reference evidence="2" key="1">
    <citation type="journal article" date="2019" name="Int. J. Syst. Evol. Microbiol.">
        <title>The Global Catalogue of Microorganisms (GCM) 10K type strain sequencing project: providing services to taxonomists for standard genome sequencing and annotation.</title>
        <authorList>
            <consortium name="The Broad Institute Genomics Platform"/>
            <consortium name="The Broad Institute Genome Sequencing Center for Infectious Disease"/>
            <person name="Wu L."/>
            <person name="Ma J."/>
        </authorList>
    </citation>
    <scope>NUCLEOTIDE SEQUENCE [LARGE SCALE GENOMIC DNA]</scope>
    <source>
        <strain evidence="2">NBRC 101365</strain>
    </source>
</reference>
<sequence length="214" mass="22356">MGSGLDAIQMRIVADGLEDNVKLKISDKGPTDFLVPESFTMKDIVAKIGSIAGRNPIGRLTLMCHGIGMMAEGEINADNGQVLRLPPGASKLVSRIYGGYGLIIGREGLNSLTVRDWTALKGRFTPTGLVVVCGCAAADSGPTYTTASGDILTGDGPALMKALSAATGASVVAAVRLQQLVMDWYLSTVDRGAFVGPTYLFKPDGTQTLNVASY</sequence>
<gene>
    <name evidence="1" type="ORF">GCM10007874_02920</name>
</gene>
<dbReference type="EMBL" id="BSPC01000005">
    <property type="protein sequence ID" value="GLS17277.1"/>
    <property type="molecule type" value="Genomic_DNA"/>
</dbReference>
<organism evidence="1 2">
    <name type="scientific">Labrys miyagiensis</name>
    <dbReference type="NCBI Taxonomy" id="346912"/>
    <lineage>
        <taxon>Bacteria</taxon>
        <taxon>Pseudomonadati</taxon>
        <taxon>Pseudomonadota</taxon>
        <taxon>Alphaproteobacteria</taxon>
        <taxon>Hyphomicrobiales</taxon>
        <taxon>Xanthobacteraceae</taxon>
        <taxon>Labrys</taxon>
    </lineage>
</organism>
<protein>
    <submittedName>
        <fullName evidence="1">Uncharacterized protein</fullName>
    </submittedName>
</protein>
<accession>A0ABQ6CGB2</accession>
<name>A0ABQ6CGB2_9HYPH</name>
<comment type="caution">
    <text evidence="1">The sequence shown here is derived from an EMBL/GenBank/DDBJ whole genome shotgun (WGS) entry which is preliminary data.</text>
</comment>
<evidence type="ECO:0000313" key="2">
    <source>
        <dbReference type="Proteomes" id="UP001156882"/>
    </source>
</evidence>
<dbReference type="Proteomes" id="UP001156882">
    <property type="component" value="Unassembled WGS sequence"/>
</dbReference>
<keyword evidence="2" id="KW-1185">Reference proteome</keyword>